<evidence type="ECO:0000313" key="3">
    <source>
        <dbReference type="Proteomes" id="UP000709336"/>
    </source>
</evidence>
<sequence>MNFNIPLNGGGLTKSTDAGASTAQANSAAQLQARVALARLPESVMRIQSQGTGSAGAFEVKVPINFTYNEKAQHQLARTSMASTAKPVLVEHITSAQRTVISPEQASKIAEAVTRLVPASAVASTNSIQATVNHVQGNQLSLRLGVQGNPSVNITLNQAVNLAQGDKVQLTLSQSSANTFTANLASSAPDSTVIGDSKLAANHALVQQFTRLQMATGLTISPQVLQGILDKAGVATLSAGQSAQITLSMRNNQLSVTTLNSQAIAQLALSKAGTNALPLLTNLQQAKTLPLLIPIESSHQQNLTNTTQSSAPVSQTIDTMSKNQIHEAILQLSRRLLNEIGSTREALNQLITTLSTSGNQTSPAMSALMRGFAQQLTQGFGAEESGALKGLAPTSTSDPNAKAPTVQALQALFSSPSLPINSQALTSPVTQSGFVSGLVAVLQMTFAGRAIRNQPHLGALADDTGSFLHKSMSQAGATGSAARVSQEFSRLDGQRQMLENIKTLLANHRQQKLINLENRIQGQDSFYYVLPVNSQSQAPPEVLLKREEQHTDADNSQDNSAKVWNFTMKLDIDELGKLLVKSKVTATSLNLNLYTSSDVLLAKVQETLPILLKRLSALGLTIEHSSCQRGKIPETLSDNPYQLFETHA</sequence>
<dbReference type="EMBL" id="JAATNW010000002">
    <property type="protein sequence ID" value="NMH59317.1"/>
    <property type="molecule type" value="Genomic_DNA"/>
</dbReference>
<dbReference type="Pfam" id="PF02120">
    <property type="entry name" value="Flg_hook"/>
    <property type="match status" value="1"/>
</dbReference>
<name>A0ABX1R2N2_9ALTE</name>
<evidence type="ECO:0000313" key="2">
    <source>
        <dbReference type="EMBL" id="NMH59317.1"/>
    </source>
</evidence>
<keyword evidence="3" id="KW-1185">Reference proteome</keyword>
<feature type="domain" description="Flagellar hook-length control protein-like C-terminal" evidence="1">
    <location>
        <begin position="557"/>
        <end position="630"/>
    </location>
</feature>
<dbReference type="Proteomes" id="UP000709336">
    <property type="component" value="Unassembled WGS sequence"/>
</dbReference>
<protein>
    <submittedName>
        <fullName evidence="2">Flagellar hook-length control protein FliK</fullName>
    </submittedName>
</protein>
<keyword evidence="2" id="KW-0282">Flagellum</keyword>
<organism evidence="2 3">
    <name type="scientific">Alteromonas ponticola</name>
    <dbReference type="NCBI Taxonomy" id="2720613"/>
    <lineage>
        <taxon>Bacteria</taxon>
        <taxon>Pseudomonadati</taxon>
        <taxon>Pseudomonadota</taxon>
        <taxon>Gammaproteobacteria</taxon>
        <taxon>Alteromonadales</taxon>
        <taxon>Alteromonadaceae</taxon>
        <taxon>Alteromonas/Salinimonas group</taxon>
        <taxon>Alteromonas</taxon>
    </lineage>
</organism>
<dbReference type="InterPro" id="IPR021136">
    <property type="entry name" value="Flagellar_hook_control-like_C"/>
</dbReference>
<accession>A0ABX1R2N2</accession>
<dbReference type="RefSeq" id="WP_169209873.1">
    <property type="nucleotide sequence ID" value="NZ_JAATNW010000002.1"/>
</dbReference>
<evidence type="ECO:0000259" key="1">
    <source>
        <dbReference type="Pfam" id="PF02120"/>
    </source>
</evidence>
<keyword evidence="2" id="KW-0966">Cell projection</keyword>
<keyword evidence="2" id="KW-0969">Cilium</keyword>
<comment type="caution">
    <text evidence="2">The sequence shown here is derived from an EMBL/GenBank/DDBJ whole genome shotgun (WGS) entry which is preliminary data.</text>
</comment>
<reference evidence="2 3" key="1">
    <citation type="submission" date="2020-03" db="EMBL/GenBank/DDBJ databases">
        <title>Alteromonas ponticola sp. nov., isolated from seawater.</title>
        <authorList>
            <person name="Yoon J.-H."/>
            <person name="Kim Y.-O."/>
        </authorList>
    </citation>
    <scope>NUCLEOTIDE SEQUENCE [LARGE SCALE GENOMIC DNA]</scope>
    <source>
        <strain evidence="2 3">MYP5</strain>
    </source>
</reference>
<gene>
    <name evidence="2" type="ORF">HCJ96_04690</name>
</gene>
<proteinExistence type="predicted"/>